<feature type="signal peptide" evidence="1">
    <location>
        <begin position="1"/>
        <end position="22"/>
    </location>
</feature>
<keyword evidence="3" id="KW-1185">Reference proteome</keyword>
<keyword evidence="1" id="KW-0732">Signal</keyword>
<name>A0ABU3P366_9FIRM</name>
<evidence type="ECO:0000256" key="1">
    <source>
        <dbReference type="SAM" id="SignalP"/>
    </source>
</evidence>
<dbReference type="Proteomes" id="UP001254848">
    <property type="component" value="Unassembled WGS sequence"/>
</dbReference>
<dbReference type="RefSeq" id="WP_413781436.1">
    <property type="nucleotide sequence ID" value="NZ_JAUOZS010000001.1"/>
</dbReference>
<proteinExistence type="predicted"/>
<evidence type="ECO:0000313" key="2">
    <source>
        <dbReference type="EMBL" id="MDT8902973.1"/>
    </source>
</evidence>
<dbReference type="EMBL" id="JAUOZS010000001">
    <property type="protein sequence ID" value="MDT8902973.1"/>
    <property type="molecule type" value="Genomic_DNA"/>
</dbReference>
<reference evidence="2 3" key="1">
    <citation type="submission" date="2023-07" db="EMBL/GenBank/DDBJ databases">
        <title>The novel representative of Negativicutes class, Anaeroselena agilis gen. nov. sp. nov.</title>
        <authorList>
            <person name="Prokofeva M.I."/>
            <person name="Elcheninov A.G."/>
            <person name="Klyukina A."/>
            <person name="Kublanov I.V."/>
            <person name="Frolov E.N."/>
            <person name="Podosokorskaya O.A."/>
        </authorList>
    </citation>
    <scope>NUCLEOTIDE SEQUENCE [LARGE SCALE GENOMIC DNA]</scope>
    <source>
        <strain evidence="2 3">4137-cl</strain>
    </source>
</reference>
<organism evidence="2 3">
    <name type="scientific">Anaeroselena agilis</name>
    <dbReference type="NCBI Taxonomy" id="3063788"/>
    <lineage>
        <taxon>Bacteria</taxon>
        <taxon>Bacillati</taxon>
        <taxon>Bacillota</taxon>
        <taxon>Negativicutes</taxon>
        <taxon>Acetonemataceae</taxon>
        <taxon>Anaeroselena</taxon>
    </lineage>
</organism>
<accession>A0ABU3P366</accession>
<evidence type="ECO:0000313" key="3">
    <source>
        <dbReference type="Proteomes" id="UP001254848"/>
    </source>
</evidence>
<sequence length="294" mass="31885">MRFLRILCVAAVVLSLSGQANASPFGLSGEWKLNANGWTYKMVLLEKGDQLEGVLHPLNQQSSDTQMTGKISPDGRIEFSVDLAGVSQSYTGYIFQGGTKNTAMAGLLSLPGNQQLGWFAERPVQGAQPAVTPAPYYPPQPAYPTTSINVFSAASLPMSGNEKARRFEVDTIFDKVPCYITPGFRGEVVVQPGQKLLLAGNAEGTADWRVSGFLFIEFQSGYSVRRLVVGGGNDRIKYEGRFVEKVGPRGVYHSPGSIDFAPYLPQNTTVYVKIYALHYGPGVGSVSNVYLLTK</sequence>
<protein>
    <submittedName>
        <fullName evidence="2">Uncharacterized protein</fullName>
    </submittedName>
</protein>
<feature type="chain" id="PRO_5046589952" evidence="1">
    <location>
        <begin position="23"/>
        <end position="294"/>
    </location>
</feature>
<gene>
    <name evidence="2" type="ORF">Q4T40_17150</name>
</gene>
<comment type="caution">
    <text evidence="2">The sequence shown here is derived from an EMBL/GenBank/DDBJ whole genome shotgun (WGS) entry which is preliminary data.</text>
</comment>